<evidence type="ECO:0000313" key="3">
    <source>
        <dbReference type="Proteomes" id="UP001183410"/>
    </source>
</evidence>
<sequence length="418" mass="44191">MEGGKLMVLFGGRLTRAWLYTAGVGLLATGAAMVVAPNGSAFGLAAGGQEATERSRLQRDADEVAAAGATGLVVAVDGADGGHRRARAGEAEVGTGTPVPWQPYYRIGSDSKTFTSVVLLQLVDEGEVSLSDTVEHWLPGVVAGAGNDGSRITVENLLRHTSGLANYTDILFDLETFTPEFYQDDRFTVRSPREQVALAMTRAPGWLPDAADPAGETRWSYSNTNYLLAGMIIERITGHTWEREVHERIIEPLGLTRTISPGSSVYVPEPTAHGYLQFPGEEELTDTTLVVGGGADGGLLSTPSDMNTFLRAVLDGTLLSPERVADLQRTVPAPDFGPGAEYGLGLVSAPRCGSDEPPLWFHGGTSFGTVSEGAVTADGSAAASAAIFTLRLGDLERQEAQDEATRAMIDHALCDDGR</sequence>
<organism evidence="2 3">
    <name type="scientific">Streptomyces chisholmiae</name>
    <dbReference type="NCBI Taxonomy" id="3075540"/>
    <lineage>
        <taxon>Bacteria</taxon>
        <taxon>Bacillati</taxon>
        <taxon>Actinomycetota</taxon>
        <taxon>Actinomycetes</taxon>
        <taxon>Kitasatosporales</taxon>
        <taxon>Streptomycetaceae</taxon>
        <taxon>Streptomyces</taxon>
    </lineage>
</organism>
<dbReference type="PANTHER" id="PTHR46825">
    <property type="entry name" value="D-ALANYL-D-ALANINE-CARBOXYPEPTIDASE/ENDOPEPTIDASE AMPH"/>
    <property type="match status" value="1"/>
</dbReference>
<comment type="caution">
    <text evidence="2">The sequence shown here is derived from an EMBL/GenBank/DDBJ whole genome shotgun (WGS) entry which is preliminary data.</text>
</comment>
<dbReference type="PANTHER" id="PTHR46825:SF7">
    <property type="entry name" value="D-ALANYL-D-ALANINE CARBOXYPEPTIDASE"/>
    <property type="match status" value="1"/>
</dbReference>
<proteinExistence type="predicted"/>
<dbReference type="EMBL" id="JAVREO010000004">
    <property type="protein sequence ID" value="MDT0266390.1"/>
    <property type="molecule type" value="Genomic_DNA"/>
</dbReference>
<evidence type="ECO:0000313" key="2">
    <source>
        <dbReference type="EMBL" id="MDT0266390.1"/>
    </source>
</evidence>
<dbReference type="InterPro" id="IPR012338">
    <property type="entry name" value="Beta-lactam/transpept-like"/>
</dbReference>
<feature type="domain" description="Beta-lactamase-related" evidence="1">
    <location>
        <begin position="66"/>
        <end position="370"/>
    </location>
</feature>
<dbReference type="RefSeq" id="WP_311666407.1">
    <property type="nucleotide sequence ID" value="NZ_JAVREO010000004.1"/>
</dbReference>
<evidence type="ECO:0000259" key="1">
    <source>
        <dbReference type="Pfam" id="PF00144"/>
    </source>
</evidence>
<accession>A0ABU2JN30</accession>
<dbReference type="Gene3D" id="3.40.710.10">
    <property type="entry name" value="DD-peptidase/beta-lactamase superfamily"/>
    <property type="match status" value="1"/>
</dbReference>
<gene>
    <name evidence="2" type="ORF">RM844_08785</name>
</gene>
<keyword evidence="3" id="KW-1185">Reference proteome</keyword>
<dbReference type="SUPFAM" id="SSF56601">
    <property type="entry name" value="beta-lactamase/transpeptidase-like"/>
    <property type="match status" value="1"/>
</dbReference>
<dbReference type="InterPro" id="IPR050491">
    <property type="entry name" value="AmpC-like"/>
</dbReference>
<dbReference type="GO" id="GO:0016787">
    <property type="term" value="F:hydrolase activity"/>
    <property type="evidence" value="ECO:0007669"/>
    <property type="project" value="UniProtKB-KW"/>
</dbReference>
<name>A0ABU2JN30_9ACTN</name>
<dbReference type="Proteomes" id="UP001183410">
    <property type="component" value="Unassembled WGS sequence"/>
</dbReference>
<dbReference type="EC" id="3.1.1.103" evidence="2"/>
<dbReference type="InterPro" id="IPR001466">
    <property type="entry name" value="Beta-lactam-related"/>
</dbReference>
<keyword evidence="2" id="KW-0378">Hydrolase</keyword>
<protein>
    <submittedName>
        <fullName evidence="2">Serine hydrolase domain-containing protein</fullName>
        <ecNumber evidence="2">3.1.1.103</ecNumber>
    </submittedName>
</protein>
<dbReference type="Pfam" id="PF00144">
    <property type="entry name" value="Beta-lactamase"/>
    <property type="match status" value="1"/>
</dbReference>
<reference evidence="3" key="1">
    <citation type="submission" date="2023-07" db="EMBL/GenBank/DDBJ databases">
        <title>30 novel species of actinomycetes from the DSMZ collection.</title>
        <authorList>
            <person name="Nouioui I."/>
        </authorList>
    </citation>
    <scope>NUCLEOTIDE SEQUENCE [LARGE SCALE GENOMIC DNA]</scope>
    <source>
        <strain evidence="3">DSM 44915</strain>
    </source>
</reference>